<keyword evidence="3" id="KW-1185">Reference proteome</keyword>
<dbReference type="Proteomes" id="UP000030185">
    <property type="component" value="Unassembled WGS sequence"/>
</dbReference>
<dbReference type="STRING" id="153721.MYP_667"/>
<comment type="caution">
    <text evidence="2">The sequence shown here is derived from an EMBL/GenBank/DDBJ whole genome shotgun (WGS) entry which is preliminary data.</text>
</comment>
<keyword evidence="1" id="KW-1133">Transmembrane helix</keyword>
<evidence type="ECO:0000313" key="3">
    <source>
        <dbReference type="Proteomes" id="UP000030185"/>
    </source>
</evidence>
<dbReference type="AlphaFoldDB" id="A0A098L981"/>
<keyword evidence="1" id="KW-0472">Membrane</keyword>
<evidence type="ECO:0000313" key="2">
    <source>
        <dbReference type="EMBL" id="GAL83440.1"/>
    </source>
</evidence>
<organism evidence="2 3">
    <name type="scientific">Sporocytophaga myxococcoides</name>
    <dbReference type="NCBI Taxonomy" id="153721"/>
    <lineage>
        <taxon>Bacteria</taxon>
        <taxon>Pseudomonadati</taxon>
        <taxon>Bacteroidota</taxon>
        <taxon>Cytophagia</taxon>
        <taxon>Cytophagales</taxon>
        <taxon>Cytophagaceae</taxon>
        <taxon>Sporocytophaga</taxon>
    </lineage>
</organism>
<keyword evidence="1" id="KW-0812">Transmembrane</keyword>
<feature type="transmembrane region" description="Helical" evidence="1">
    <location>
        <begin position="12"/>
        <end position="31"/>
    </location>
</feature>
<protein>
    <submittedName>
        <fullName evidence="2">Uncharacterized protein</fullName>
    </submittedName>
</protein>
<accession>A0A098L981</accession>
<gene>
    <name evidence="2" type="ORF">MYP_667</name>
</gene>
<proteinExistence type="predicted"/>
<sequence>MKDQKKIIEITIGATSFLFLVVCILALISNIRMNRRIARYLDSETRFRNEEIRDQQKYLKFLIDKKQKMEESSTIVEPLKIDDEA</sequence>
<reference evidence="2 3" key="1">
    <citation type="submission" date="2014-09" db="EMBL/GenBank/DDBJ databases">
        <title>Sporocytophaga myxococcoides PG-01 genome sequencing.</title>
        <authorList>
            <person name="Liu L."/>
            <person name="Gao P.J."/>
            <person name="Chen G.J."/>
            <person name="Wang L.S."/>
        </authorList>
    </citation>
    <scope>NUCLEOTIDE SEQUENCE [LARGE SCALE GENOMIC DNA]</scope>
    <source>
        <strain evidence="2 3">PG-01</strain>
    </source>
</reference>
<evidence type="ECO:0000256" key="1">
    <source>
        <dbReference type="SAM" id="Phobius"/>
    </source>
</evidence>
<dbReference type="RefSeq" id="WP_045458319.1">
    <property type="nucleotide sequence ID" value="NZ_BBLT01000001.1"/>
</dbReference>
<dbReference type="EMBL" id="BBLT01000001">
    <property type="protein sequence ID" value="GAL83440.1"/>
    <property type="molecule type" value="Genomic_DNA"/>
</dbReference>
<name>A0A098L981_9BACT</name>